<reference evidence="2 3" key="1">
    <citation type="journal article" date="2021" name="Hortic Res">
        <title>The domestication of Cucurbita argyrosperma as revealed by the genome of its wild relative.</title>
        <authorList>
            <person name="Barrera-Redondo J."/>
            <person name="Sanchez-de la Vega G."/>
            <person name="Aguirre-Liguori J.A."/>
            <person name="Castellanos-Morales G."/>
            <person name="Gutierrez-Guerrero Y.T."/>
            <person name="Aguirre-Dugua X."/>
            <person name="Aguirre-Planter E."/>
            <person name="Tenaillon M.I."/>
            <person name="Lira-Saade R."/>
            <person name="Eguiarte L.E."/>
        </authorList>
    </citation>
    <scope>NUCLEOTIDE SEQUENCE [LARGE SCALE GENOMIC DNA]</scope>
    <source>
        <strain evidence="2">JBR-2021</strain>
    </source>
</reference>
<accession>A0AAV6NEC0</accession>
<name>A0AAV6NEC0_9ROSI</name>
<evidence type="ECO:0000313" key="3">
    <source>
        <dbReference type="Proteomes" id="UP000685013"/>
    </source>
</evidence>
<dbReference type="Proteomes" id="UP000685013">
    <property type="component" value="Chromosome 6"/>
</dbReference>
<feature type="non-terminal residue" evidence="2">
    <location>
        <position position="1"/>
    </location>
</feature>
<organism evidence="2 3">
    <name type="scientific">Cucurbita argyrosperma subsp. sororia</name>
    <dbReference type="NCBI Taxonomy" id="37648"/>
    <lineage>
        <taxon>Eukaryota</taxon>
        <taxon>Viridiplantae</taxon>
        <taxon>Streptophyta</taxon>
        <taxon>Embryophyta</taxon>
        <taxon>Tracheophyta</taxon>
        <taxon>Spermatophyta</taxon>
        <taxon>Magnoliopsida</taxon>
        <taxon>eudicotyledons</taxon>
        <taxon>Gunneridae</taxon>
        <taxon>Pentapetalae</taxon>
        <taxon>rosids</taxon>
        <taxon>fabids</taxon>
        <taxon>Cucurbitales</taxon>
        <taxon>Cucurbitaceae</taxon>
        <taxon>Cucurbiteae</taxon>
        <taxon>Cucurbita</taxon>
    </lineage>
</organism>
<feature type="region of interest" description="Disordered" evidence="1">
    <location>
        <begin position="1"/>
        <end position="34"/>
    </location>
</feature>
<protein>
    <submittedName>
        <fullName evidence="2">Uncharacterized protein</fullName>
    </submittedName>
</protein>
<comment type="caution">
    <text evidence="2">The sequence shown here is derived from an EMBL/GenBank/DDBJ whole genome shotgun (WGS) entry which is preliminary data.</text>
</comment>
<proteinExistence type="predicted"/>
<evidence type="ECO:0000313" key="2">
    <source>
        <dbReference type="EMBL" id="KAG6596712.1"/>
    </source>
</evidence>
<dbReference type="EMBL" id="JAGKQH010000006">
    <property type="protein sequence ID" value="KAG6596712.1"/>
    <property type="molecule type" value="Genomic_DNA"/>
</dbReference>
<gene>
    <name evidence="2" type="ORF">SDJN03_09892</name>
</gene>
<evidence type="ECO:0000256" key="1">
    <source>
        <dbReference type="SAM" id="MobiDB-lite"/>
    </source>
</evidence>
<dbReference type="AlphaFoldDB" id="A0AAV6NEC0"/>
<feature type="compositionally biased region" description="Basic and acidic residues" evidence="1">
    <location>
        <begin position="1"/>
        <end position="19"/>
    </location>
</feature>
<keyword evidence="3" id="KW-1185">Reference proteome</keyword>
<sequence>MKGENWEGLKFGEEVENGKIGRGMQEEDDEDGRTESLSLSLSLFLEEKLRNRRLAPQPQGMSHSIFSLSWFRHDCDSWAEAQICFLFHTEKIAERWVLVVSELLYSLIFGS</sequence>